<dbReference type="EMBL" id="WIBF01000006">
    <property type="protein sequence ID" value="MQQ09094.1"/>
    <property type="molecule type" value="Genomic_DNA"/>
</dbReference>
<protein>
    <submittedName>
        <fullName evidence="1">DUF2793 domain-containing protein</fullName>
    </submittedName>
</protein>
<reference evidence="1 2" key="1">
    <citation type="submission" date="2019-10" db="EMBL/GenBank/DDBJ databases">
        <title>Epibacterium sp. nov., isolated from seawater.</title>
        <authorList>
            <person name="Zhang X."/>
            <person name="Li N."/>
        </authorList>
    </citation>
    <scope>NUCLEOTIDE SEQUENCE [LARGE SCALE GENOMIC DNA]</scope>
    <source>
        <strain evidence="1 2">SM1979</strain>
    </source>
</reference>
<comment type="caution">
    <text evidence="1">The sequence shown here is derived from an EMBL/GenBank/DDBJ whole genome shotgun (WGS) entry which is preliminary data.</text>
</comment>
<proteinExistence type="predicted"/>
<keyword evidence="2" id="KW-1185">Reference proteome</keyword>
<sequence length="235" mass="24688">MPDTSTRLGIPFLQAAQAQKHVTVNEALTTLDALTNMVLQSISTATPPAMPEESQCYFVPDSPTGDWANEAGKIAHVFNGGWRFVTPLTGMRAWLADEDKAVVWNGSAWQPITTISAANGATTKTDVVTASHTVTAGATNDTGLIIPERSILFAVSGTVSTAFSGTLASFAVGLPGQETRFSNGLWIGQGSTFVGPSTPEVIWSDTPVRLSAEGGDFTGGEINLAAHVMRFTAPF</sequence>
<evidence type="ECO:0000313" key="1">
    <source>
        <dbReference type="EMBL" id="MQQ09094.1"/>
    </source>
</evidence>
<dbReference type="RefSeq" id="WP_153216037.1">
    <property type="nucleotide sequence ID" value="NZ_WIBF01000006.1"/>
</dbReference>
<name>A0A843YI31_9RHOB</name>
<dbReference type="AlphaFoldDB" id="A0A843YI31"/>
<gene>
    <name evidence="1" type="ORF">GFB49_11565</name>
</gene>
<organism evidence="1 2">
    <name type="scientific">Tritonibacter litoralis</name>
    <dbReference type="NCBI Taxonomy" id="2662264"/>
    <lineage>
        <taxon>Bacteria</taxon>
        <taxon>Pseudomonadati</taxon>
        <taxon>Pseudomonadota</taxon>
        <taxon>Alphaproteobacteria</taxon>
        <taxon>Rhodobacterales</taxon>
        <taxon>Paracoccaceae</taxon>
        <taxon>Tritonibacter</taxon>
    </lineage>
</organism>
<dbReference type="Proteomes" id="UP000444174">
    <property type="component" value="Unassembled WGS sequence"/>
</dbReference>
<accession>A0A843YI31</accession>
<dbReference type="Pfam" id="PF10983">
    <property type="entry name" value="DUF2793"/>
    <property type="match status" value="1"/>
</dbReference>
<evidence type="ECO:0000313" key="2">
    <source>
        <dbReference type="Proteomes" id="UP000444174"/>
    </source>
</evidence>
<dbReference type="InterPro" id="IPR021251">
    <property type="entry name" value="DUF2793"/>
</dbReference>